<organism evidence="2 3">
    <name type="scientific">Hibiscus sabdariffa</name>
    <name type="common">roselle</name>
    <dbReference type="NCBI Taxonomy" id="183260"/>
    <lineage>
        <taxon>Eukaryota</taxon>
        <taxon>Viridiplantae</taxon>
        <taxon>Streptophyta</taxon>
        <taxon>Embryophyta</taxon>
        <taxon>Tracheophyta</taxon>
        <taxon>Spermatophyta</taxon>
        <taxon>Magnoliopsida</taxon>
        <taxon>eudicotyledons</taxon>
        <taxon>Gunneridae</taxon>
        <taxon>Pentapetalae</taxon>
        <taxon>rosids</taxon>
        <taxon>malvids</taxon>
        <taxon>Malvales</taxon>
        <taxon>Malvaceae</taxon>
        <taxon>Malvoideae</taxon>
        <taxon>Hibiscus</taxon>
    </lineage>
</organism>
<dbReference type="InterPro" id="IPR012337">
    <property type="entry name" value="RNaseH-like_sf"/>
</dbReference>
<dbReference type="SUPFAM" id="SSF53098">
    <property type="entry name" value="Ribonuclease H-like"/>
    <property type="match status" value="1"/>
</dbReference>
<dbReference type="Pfam" id="PF13456">
    <property type="entry name" value="RVT_3"/>
    <property type="match status" value="1"/>
</dbReference>
<feature type="domain" description="RNase H type-1" evidence="1">
    <location>
        <begin position="21"/>
        <end position="102"/>
    </location>
</feature>
<comment type="caution">
    <text evidence="2">The sequence shown here is derived from an EMBL/GenBank/DDBJ whole genome shotgun (WGS) entry which is preliminary data.</text>
</comment>
<evidence type="ECO:0000313" key="2">
    <source>
        <dbReference type="EMBL" id="KAK9004235.1"/>
    </source>
</evidence>
<keyword evidence="3" id="KW-1185">Reference proteome</keyword>
<accession>A0ABR2QUM5</accession>
<proteinExistence type="predicted"/>
<sequence length="144" mass="15838">MVMLAHDSYSNTIGSGPAIFVELEAIKYGLDWFFSLRELHSCRLILESDCSTALDWISNPTLCPPAFRSLVNRCKAMIDANGVITRLISRSINVEANSLAKEGGVEGVGTGSFFSGNAWSEEYLGCVIWCCCSRGFHQLLVLCY</sequence>
<protein>
    <recommendedName>
        <fullName evidence="1">RNase H type-1 domain-containing protein</fullName>
    </recommendedName>
</protein>
<dbReference type="Proteomes" id="UP001396334">
    <property type="component" value="Unassembled WGS sequence"/>
</dbReference>
<gene>
    <name evidence="2" type="ORF">V6N11_002042</name>
</gene>
<reference evidence="2 3" key="1">
    <citation type="journal article" date="2024" name="G3 (Bethesda)">
        <title>Genome assembly of Hibiscus sabdariffa L. provides insights into metabolisms of medicinal natural products.</title>
        <authorList>
            <person name="Kim T."/>
        </authorList>
    </citation>
    <scope>NUCLEOTIDE SEQUENCE [LARGE SCALE GENOMIC DNA]</scope>
    <source>
        <strain evidence="2">TK-2024</strain>
        <tissue evidence="2">Old leaves</tissue>
    </source>
</reference>
<dbReference type="EMBL" id="JBBPBN010000031">
    <property type="protein sequence ID" value="KAK9004235.1"/>
    <property type="molecule type" value="Genomic_DNA"/>
</dbReference>
<evidence type="ECO:0000313" key="3">
    <source>
        <dbReference type="Proteomes" id="UP001396334"/>
    </source>
</evidence>
<dbReference type="Gene3D" id="3.30.420.10">
    <property type="entry name" value="Ribonuclease H-like superfamily/Ribonuclease H"/>
    <property type="match status" value="1"/>
</dbReference>
<name>A0ABR2QUM5_9ROSI</name>
<dbReference type="InterPro" id="IPR002156">
    <property type="entry name" value="RNaseH_domain"/>
</dbReference>
<dbReference type="InterPro" id="IPR036397">
    <property type="entry name" value="RNaseH_sf"/>
</dbReference>
<evidence type="ECO:0000259" key="1">
    <source>
        <dbReference type="Pfam" id="PF13456"/>
    </source>
</evidence>